<evidence type="ECO:0000313" key="1">
    <source>
        <dbReference type="EMBL" id="KAJ1674952.1"/>
    </source>
</evidence>
<reference evidence="1" key="1">
    <citation type="submission" date="2022-06" db="EMBL/GenBank/DDBJ databases">
        <title>Phylogenomic reconstructions and comparative analyses of Kickxellomycotina fungi.</title>
        <authorList>
            <person name="Reynolds N.K."/>
            <person name="Stajich J.E."/>
            <person name="Barry K."/>
            <person name="Grigoriev I.V."/>
            <person name="Crous P."/>
            <person name="Smith M.E."/>
        </authorList>
    </citation>
    <scope>NUCLEOTIDE SEQUENCE</scope>
    <source>
        <strain evidence="1">RSA 2271</strain>
    </source>
</reference>
<sequence length="905" mass="102500">MDQPTVNASSESKPQSRPLQQSALPVPSPPPESALSSHSGNGRHGHSAADVPAETPEPADQDHCTDTETKAATSDKLLLLPPSAPDGPSPTNVATQEARGPDVAKLRPKKRAVLVQVTDPAQWSGNIATPCIASIPKEPPPDMDAREAIKVLHQEFKSFDRRRKRSKHVLLRNHQLYKKLDASKKIPKAIPPTPRPDLYKRLVNPSAAWVSEMSACDDTFYFHRPSNCRPFAPHSKRNRKFDQAGWVQRQKRTVLFQKWTRWLNRCTDHYLYDYSSENPNSDDFPEYVKAAEEYVKARKHSHSGNSRNRNGDDDDDDDDKVLPVYGESGDEYLSEGFVRELEQEKKEQEILRAKRIEKEKDRDELIERIFHNTVAECKVRWDKECKQKYEDRRYQLYRREWRRRNLLQKNYDYLANTRLKNMRKAICDSGASDEATISRQCQAVQPTVYEMCYIQWLQKLLSGPKPQKPEKNTSAGRKPADVHLQQGQSKARLYSSGPTKEDLDFIDDSYADVDMDECDQLSDIYNEREGEGMNGSSQASRVSDVSASAEEATSKPQESTSGDRAIERGLSEKARPAALKDSHSAKRSAKDTAGFTSSDCAEMPPRKQAKTEKPSPSPPPPLAHPGRPSASDVIDISSESESDNVLDLFTIQGKGSAGYMMYSKWETDQLYWELTRTLRTMCVVNYTTDRPTYFERFKADNKLRPEDACMIWGDFMEWMRENRGGVVERLVGSKNKPWVAVPVGIRYSLFKSFHNDQQQDPGIILMGLRDDDELGIPLRLSAAGSGLESEDDIPLISQLFPSTKQTGDAHDELELAKRPRGRKDIRPIRVEDPNVQALREEQSRMEERLQKRLFMAKAPVQRSKDINRTATNINGNDRDTSSIDALIIASGRVPYQPAFDTSSAE</sequence>
<dbReference type="Proteomes" id="UP001145114">
    <property type="component" value="Unassembled WGS sequence"/>
</dbReference>
<proteinExistence type="predicted"/>
<evidence type="ECO:0000313" key="2">
    <source>
        <dbReference type="Proteomes" id="UP001145114"/>
    </source>
</evidence>
<organism evidence="1 2">
    <name type="scientific">Spiromyces aspiralis</name>
    <dbReference type="NCBI Taxonomy" id="68401"/>
    <lineage>
        <taxon>Eukaryota</taxon>
        <taxon>Fungi</taxon>
        <taxon>Fungi incertae sedis</taxon>
        <taxon>Zoopagomycota</taxon>
        <taxon>Kickxellomycotina</taxon>
        <taxon>Kickxellomycetes</taxon>
        <taxon>Kickxellales</taxon>
        <taxon>Kickxellaceae</taxon>
        <taxon>Spiromyces</taxon>
    </lineage>
</organism>
<name>A0ACC1HIA5_9FUNG</name>
<dbReference type="EMBL" id="JAMZIH010005578">
    <property type="protein sequence ID" value="KAJ1674952.1"/>
    <property type="molecule type" value="Genomic_DNA"/>
</dbReference>
<accession>A0ACC1HIA5</accession>
<keyword evidence="2" id="KW-1185">Reference proteome</keyword>
<gene>
    <name evidence="1" type="ORF">EV182_002230</name>
</gene>
<feature type="non-terminal residue" evidence="1">
    <location>
        <position position="905"/>
    </location>
</feature>
<comment type="caution">
    <text evidence="1">The sequence shown here is derived from an EMBL/GenBank/DDBJ whole genome shotgun (WGS) entry which is preliminary data.</text>
</comment>
<protein>
    <submittedName>
        <fullName evidence="1">Uncharacterized protein</fullName>
    </submittedName>
</protein>